<dbReference type="GO" id="GO:0006508">
    <property type="term" value="P:proteolysis"/>
    <property type="evidence" value="ECO:0007669"/>
    <property type="project" value="InterPro"/>
</dbReference>
<evidence type="ECO:0000256" key="1">
    <source>
        <dbReference type="SAM" id="MobiDB-lite"/>
    </source>
</evidence>
<feature type="region of interest" description="Disordered" evidence="1">
    <location>
        <begin position="64"/>
        <end position="87"/>
    </location>
</feature>
<dbReference type="EMBL" id="BSYR01000024">
    <property type="protein sequence ID" value="GMI91347.1"/>
    <property type="molecule type" value="Genomic_DNA"/>
</dbReference>
<name>A0A9W7I8Q4_HIBTR</name>
<organism evidence="2 3">
    <name type="scientific">Hibiscus trionum</name>
    <name type="common">Flower of an hour</name>
    <dbReference type="NCBI Taxonomy" id="183268"/>
    <lineage>
        <taxon>Eukaryota</taxon>
        <taxon>Viridiplantae</taxon>
        <taxon>Streptophyta</taxon>
        <taxon>Embryophyta</taxon>
        <taxon>Tracheophyta</taxon>
        <taxon>Spermatophyta</taxon>
        <taxon>Magnoliopsida</taxon>
        <taxon>eudicotyledons</taxon>
        <taxon>Gunneridae</taxon>
        <taxon>Pentapetalae</taxon>
        <taxon>rosids</taxon>
        <taxon>malvids</taxon>
        <taxon>Malvales</taxon>
        <taxon>Malvaceae</taxon>
        <taxon>Malvoideae</taxon>
        <taxon>Hibiscus</taxon>
    </lineage>
</organism>
<gene>
    <name evidence="2" type="ORF">HRI_002804000</name>
</gene>
<dbReference type="OrthoDB" id="1751551at2759"/>
<evidence type="ECO:0000313" key="2">
    <source>
        <dbReference type="EMBL" id="GMI91347.1"/>
    </source>
</evidence>
<dbReference type="GO" id="GO:0004252">
    <property type="term" value="F:serine-type endopeptidase activity"/>
    <property type="evidence" value="ECO:0007669"/>
    <property type="project" value="InterPro"/>
</dbReference>
<comment type="caution">
    <text evidence="2">The sequence shown here is derived from an EMBL/GenBank/DDBJ whole genome shotgun (WGS) entry which is preliminary data.</text>
</comment>
<dbReference type="SUPFAM" id="SSF52743">
    <property type="entry name" value="Subtilisin-like"/>
    <property type="match status" value="1"/>
</dbReference>
<dbReference type="Proteomes" id="UP001165190">
    <property type="component" value="Unassembled WGS sequence"/>
</dbReference>
<keyword evidence="3" id="KW-1185">Reference proteome</keyword>
<protein>
    <submittedName>
        <fullName evidence="2">Uncharacterized protein</fullName>
    </submittedName>
</protein>
<dbReference type="InterPro" id="IPR036852">
    <property type="entry name" value="Peptidase_S8/S53_dom_sf"/>
</dbReference>
<accession>A0A9W7I8Q4</accession>
<evidence type="ECO:0000313" key="3">
    <source>
        <dbReference type="Proteomes" id="UP001165190"/>
    </source>
</evidence>
<dbReference type="Gene3D" id="3.40.50.200">
    <property type="entry name" value="Peptidase S8/S53 domain"/>
    <property type="match status" value="1"/>
</dbReference>
<dbReference type="AlphaFoldDB" id="A0A9W7I8Q4"/>
<proteinExistence type="predicted"/>
<reference evidence="2" key="1">
    <citation type="submission" date="2023-05" db="EMBL/GenBank/DDBJ databases">
        <title>Genome and transcriptome analyses reveal genes involved in the formation of fine ridges on petal epidermal cells in Hibiscus trionum.</title>
        <authorList>
            <person name="Koshimizu S."/>
            <person name="Masuda S."/>
            <person name="Ishii T."/>
            <person name="Shirasu K."/>
            <person name="Hoshino A."/>
            <person name="Arita M."/>
        </authorList>
    </citation>
    <scope>NUCLEOTIDE SEQUENCE</scope>
    <source>
        <strain evidence="2">Hamamatsu line</strain>
    </source>
</reference>
<sequence>MPYFSSRGPSTIPKNIFKPDIPAPGVNILAVWTGNDTSDLRPQKAKTHHYIICSQGLPCHVQKSPGLLPQSNQETLNGVPLPSGQPS</sequence>